<evidence type="ECO:0000256" key="1">
    <source>
        <dbReference type="ARBA" id="ARBA00001946"/>
    </source>
</evidence>
<dbReference type="RefSeq" id="YP_001293522.1">
    <property type="nucleotide sequence ID" value="NC_009573.1"/>
</dbReference>
<proteinExistence type="inferred from homology"/>
<comment type="cofactor">
    <cofactor evidence="1">
        <name>Mg(2+)</name>
        <dbReference type="ChEBI" id="CHEBI:18420"/>
    </cofactor>
</comment>
<comment type="function">
    <text evidence="7">Involved in intercistronic processing of primary transcripts from chloroplast operons. The endonucleolytic activity of the enzyme depends on the number of phosphates at the 5' end, is inhibited by structured RNA, and preferentially cleaves A/U-rich sequences.</text>
</comment>
<dbReference type="InterPro" id="IPR012340">
    <property type="entry name" value="NA-bd_OB-fold"/>
</dbReference>
<evidence type="ECO:0000256" key="5">
    <source>
        <dbReference type="ARBA" id="ARBA00022842"/>
    </source>
</evidence>
<gene>
    <name evidence="9" type="primary">rne</name>
</gene>
<dbReference type="Gene3D" id="2.40.50.140">
    <property type="entry name" value="Nucleic acid-binding proteins"/>
    <property type="match status" value="1"/>
</dbReference>
<dbReference type="GO" id="GO:0046872">
    <property type="term" value="F:metal ion binding"/>
    <property type="evidence" value="ECO:0007669"/>
    <property type="project" value="UniProtKB-KW"/>
</dbReference>
<organism evidence="9">
    <name type="scientific">Rhodomonas salina</name>
    <name type="common">Pyrenomonas salina</name>
    <dbReference type="NCBI Taxonomy" id="3034"/>
    <lineage>
        <taxon>Eukaryota</taxon>
        <taxon>Cryptophyceae</taxon>
        <taxon>Pyrenomonadales</taxon>
        <taxon>Pyrenomonadaceae</taxon>
        <taxon>Rhodomonas</taxon>
    </lineage>
</organism>
<dbReference type="InterPro" id="IPR019307">
    <property type="entry name" value="RNA-bd_AU-1/RNase_E/G"/>
</dbReference>
<dbReference type="GO" id="GO:0005737">
    <property type="term" value="C:cytoplasm"/>
    <property type="evidence" value="ECO:0007669"/>
    <property type="project" value="TreeGrafter"/>
</dbReference>
<evidence type="ECO:0000256" key="7">
    <source>
        <dbReference type="ARBA" id="ARBA00023436"/>
    </source>
</evidence>
<dbReference type="AlphaFoldDB" id="A6MVU3"/>
<geneLocation type="chloroplast" evidence="9"/>
<dbReference type="GO" id="GO:0003723">
    <property type="term" value="F:RNA binding"/>
    <property type="evidence" value="ECO:0007669"/>
    <property type="project" value="UniProtKB-KW"/>
</dbReference>
<keyword evidence="9" id="KW-0150">Chloroplast</keyword>
<dbReference type="GO" id="GO:0006364">
    <property type="term" value="P:rRNA processing"/>
    <property type="evidence" value="ECO:0007669"/>
    <property type="project" value="TreeGrafter"/>
</dbReference>
<dbReference type="PANTHER" id="PTHR30001">
    <property type="entry name" value="RIBONUCLEASE"/>
    <property type="match status" value="1"/>
</dbReference>
<dbReference type="GeneID" id="5228561"/>
<evidence type="ECO:0000313" key="9">
    <source>
        <dbReference type="EMBL" id="ABO70837.1"/>
    </source>
</evidence>
<dbReference type="GO" id="GO:0016787">
    <property type="term" value="F:hydrolase activity"/>
    <property type="evidence" value="ECO:0007669"/>
    <property type="project" value="UniProtKB-KW"/>
</dbReference>
<keyword evidence="3" id="KW-0479">Metal-binding</keyword>
<sequence>MVKTLVLAEQNKIGSVYDNDTVITQLIIERGTYHIGDIYIGIVETVLPSINAAFIILDYSENNGFIHINNLGHLKKKTNSTNITNHLSCNSIVMVQVLKEPNGQKGPTVTGDITLRGRYLTLLPFEEDIFFSRDFESNENIVYLRLLFTLLKPKSTGILINKKAIHASINNIIQDFYSLLYEWDSICHNLNYQSAPFLISRNKNFISKVLQKVYSEKVDTILVDSKQGSKKIASTVTRWIKQKNNTLSIKYFENHNFFVRDYNLDLIVYDLLQSRINLLGGGYIIIEKTEALTTIDVNSGSFNYLNNPRETILLVNRKAAKQIARHLRLRNISGVIIVDFIDMKNQQDQLALLLHFDSFLKQDEQRPRIIQFSELGLVELTRKRQGRSLLEMFSNSNGDLSNRSCISSIVSQSYVGHTALLDTCPIYSR</sequence>
<keyword evidence="6" id="KW-0694">RNA-binding</keyword>
<keyword evidence="9" id="KW-0934">Plastid</keyword>
<dbReference type="PANTHER" id="PTHR30001:SF0">
    <property type="entry name" value="RIBONUCLEASE G"/>
    <property type="match status" value="1"/>
</dbReference>
<evidence type="ECO:0000256" key="3">
    <source>
        <dbReference type="ARBA" id="ARBA00022723"/>
    </source>
</evidence>
<dbReference type="Pfam" id="PF10150">
    <property type="entry name" value="RNase_E_G"/>
    <property type="match status" value="1"/>
</dbReference>
<accession>A6MVU3</accession>
<dbReference type="GO" id="GO:0004540">
    <property type="term" value="F:RNA nuclease activity"/>
    <property type="evidence" value="ECO:0007669"/>
    <property type="project" value="InterPro"/>
</dbReference>
<dbReference type="CDD" id="cd04453">
    <property type="entry name" value="S1_RNase_E"/>
    <property type="match status" value="1"/>
</dbReference>
<dbReference type="InterPro" id="IPR004659">
    <property type="entry name" value="RNase_E/G"/>
</dbReference>
<protein>
    <submittedName>
        <fullName evidence="9">Ribonuclease E</fullName>
    </submittedName>
</protein>
<name>A6MVU3_RHDSA</name>
<evidence type="ECO:0000256" key="6">
    <source>
        <dbReference type="ARBA" id="ARBA00022884"/>
    </source>
</evidence>
<evidence type="ECO:0000256" key="2">
    <source>
        <dbReference type="ARBA" id="ARBA00005522"/>
    </source>
</evidence>
<evidence type="ECO:0000259" key="8">
    <source>
        <dbReference type="Pfam" id="PF10150"/>
    </source>
</evidence>
<keyword evidence="4" id="KW-0378">Hydrolase</keyword>
<comment type="similarity">
    <text evidence="2">Belongs to the RNase E/G family.</text>
</comment>
<keyword evidence="5" id="KW-0460">Magnesium</keyword>
<dbReference type="EMBL" id="EF508371">
    <property type="protein sequence ID" value="ABO70837.1"/>
    <property type="molecule type" value="Genomic_DNA"/>
</dbReference>
<evidence type="ECO:0000256" key="4">
    <source>
        <dbReference type="ARBA" id="ARBA00022801"/>
    </source>
</evidence>
<reference evidence="9" key="1">
    <citation type="journal article" date="2007" name="Mol. Biol. Evol.">
        <title>Plastid genome sequence of the cryptophyte alga Rhodomonas salina CCMP1319: lateral transfer of putative DNA replication machinery and a test of chromist plastid phylogeny.</title>
        <authorList>
            <person name="Khan H."/>
            <person name="Parks N."/>
            <person name="Kozera C."/>
            <person name="Curtis B.A."/>
            <person name="Parsons B."/>
            <person name="Bowman S."/>
            <person name="Archibald J.M."/>
        </authorList>
    </citation>
    <scope>NUCLEOTIDE SEQUENCE [LARGE SCALE GENOMIC DNA]</scope>
    <source>
        <strain evidence="9">CCMP1319</strain>
    </source>
</reference>
<feature type="domain" description="RNA-binding protein AU-1/Ribonuclease E/G" evidence="8">
    <location>
        <begin position="114"/>
        <end position="385"/>
    </location>
</feature>
<dbReference type="SUPFAM" id="SSF50249">
    <property type="entry name" value="Nucleic acid-binding proteins"/>
    <property type="match status" value="1"/>
</dbReference>